<evidence type="ECO:0000259" key="7">
    <source>
        <dbReference type="PROSITE" id="PS50853"/>
    </source>
</evidence>
<keyword evidence="9" id="KW-1185">Reference proteome</keyword>
<feature type="domain" description="Fibronectin type-III" evidence="7">
    <location>
        <begin position="293"/>
        <end position="378"/>
    </location>
</feature>
<evidence type="ECO:0000256" key="3">
    <source>
        <dbReference type="ARBA" id="ARBA00022729"/>
    </source>
</evidence>
<dbReference type="InterPro" id="IPR003961">
    <property type="entry name" value="FN3_dom"/>
</dbReference>
<proteinExistence type="inferred from homology"/>
<dbReference type="PROSITE" id="PS50853">
    <property type="entry name" value="FN3"/>
    <property type="match status" value="1"/>
</dbReference>
<dbReference type="Gene3D" id="2.60.120.200">
    <property type="match status" value="1"/>
</dbReference>
<dbReference type="EMBL" id="FNNJ01000013">
    <property type="protein sequence ID" value="SDX97462.1"/>
    <property type="molecule type" value="Genomic_DNA"/>
</dbReference>
<reference evidence="8 9" key="1">
    <citation type="submission" date="2016-10" db="EMBL/GenBank/DDBJ databases">
        <authorList>
            <person name="de Groot N.N."/>
        </authorList>
    </citation>
    <scope>NUCLEOTIDE SEQUENCE [LARGE SCALE GENOMIC DNA]</scope>
    <source>
        <strain evidence="8 9">DSM 24956</strain>
    </source>
</reference>
<protein>
    <submittedName>
        <fullName evidence="8">Endonuclease I</fullName>
    </submittedName>
</protein>
<name>A0A1H3G296_9FLAO</name>
<dbReference type="GO" id="GO:0004519">
    <property type="term" value="F:endonuclease activity"/>
    <property type="evidence" value="ECO:0007669"/>
    <property type="project" value="UniProtKB-KW"/>
</dbReference>
<dbReference type="Pfam" id="PF04231">
    <property type="entry name" value="Endonuclease_1"/>
    <property type="match status" value="1"/>
</dbReference>
<dbReference type="Gene3D" id="4.10.1080.10">
    <property type="entry name" value="TSP type-3 repeat"/>
    <property type="match status" value="1"/>
</dbReference>
<evidence type="ECO:0000256" key="2">
    <source>
        <dbReference type="ARBA" id="ARBA00022722"/>
    </source>
</evidence>
<keyword evidence="8" id="KW-0255">Endonuclease</keyword>
<evidence type="ECO:0000256" key="1">
    <source>
        <dbReference type="ARBA" id="ARBA00006429"/>
    </source>
</evidence>
<evidence type="ECO:0000313" key="8">
    <source>
        <dbReference type="EMBL" id="SDX97462.1"/>
    </source>
</evidence>
<dbReference type="GO" id="GO:0005509">
    <property type="term" value="F:calcium ion binding"/>
    <property type="evidence" value="ECO:0007669"/>
    <property type="project" value="InterPro"/>
</dbReference>
<dbReference type="PANTHER" id="PTHR33607">
    <property type="entry name" value="ENDONUCLEASE-1"/>
    <property type="match status" value="1"/>
</dbReference>
<dbReference type="InterPro" id="IPR028974">
    <property type="entry name" value="TSP_type-3_rpt"/>
</dbReference>
<feature type="chain" id="PRO_5011444786" evidence="6">
    <location>
        <begin position="20"/>
        <end position="974"/>
    </location>
</feature>
<dbReference type="RefSeq" id="WP_139170981.1">
    <property type="nucleotide sequence ID" value="NZ_FNNJ01000013.1"/>
</dbReference>
<dbReference type="SUPFAM" id="SSF103647">
    <property type="entry name" value="TSP type-3 repeat"/>
    <property type="match status" value="3"/>
</dbReference>
<dbReference type="InterPro" id="IPR013783">
    <property type="entry name" value="Ig-like_fold"/>
</dbReference>
<dbReference type="STRING" id="762486.SAMN05444411_11325"/>
<evidence type="ECO:0000256" key="6">
    <source>
        <dbReference type="SAM" id="SignalP"/>
    </source>
</evidence>
<dbReference type="AlphaFoldDB" id="A0A1H3G296"/>
<dbReference type="CDD" id="cd00063">
    <property type="entry name" value="FN3"/>
    <property type="match status" value="1"/>
</dbReference>
<keyword evidence="4" id="KW-0378">Hydrolase</keyword>
<dbReference type="InterPro" id="IPR044925">
    <property type="entry name" value="His-Me_finger_sf"/>
</dbReference>
<dbReference type="Pfam" id="PF00041">
    <property type="entry name" value="fn3"/>
    <property type="match status" value="1"/>
</dbReference>
<dbReference type="SUPFAM" id="SSF49265">
    <property type="entry name" value="Fibronectin type III"/>
    <property type="match status" value="1"/>
</dbReference>
<dbReference type="InterPro" id="IPR036116">
    <property type="entry name" value="FN3_sf"/>
</dbReference>
<feature type="compositionally biased region" description="Polar residues" evidence="5">
    <location>
        <begin position="596"/>
        <end position="611"/>
    </location>
</feature>
<dbReference type="PANTHER" id="PTHR33607:SF2">
    <property type="entry name" value="ENDONUCLEASE-1"/>
    <property type="match status" value="1"/>
</dbReference>
<dbReference type="OrthoDB" id="5500612at2"/>
<dbReference type="InterPro" id="IPR026444">
    <property type="entry name" value="Secre_tail"/>
</dbReference>
<dbReference type="GO" id="GO:0016787">
    <property type="term" value="F:hydrolase activity"/>
    <property type="evidence" value="ECO:0007669"/>
    <property type="project" value="UniProtKB-KW"/>
</dbReference>
<organism evidence="8 9">
    <name type="scientific">Lutibacter oricola</name>
    <dbReference type="NCBI Taxonomy" id="762486"/>
    <lineage>
        <taxon>Bacteria</taxon>
        <taxon>Pseudomonadati</taxon>
        <taxon>Bacteroidota</taxon>
        <taxon>Flavobacteriia</taxon>
        <taxon>Flavobacteriales</taxon>
        <taxon>Flavobacteriaceae</taxon>
        <taxon>Lutibacter</taxon>
    </lineage>
</organism>
<dbReference type="InterPro" id="IPR007346">
    <property type="entry name" value="Endonuclease-I"/>
</dbReference>
<sequence>MKKALIFSFLFLTITPFFAQIPAYYNGLDLTKTGNELFLELAGRVESTHSGIPYTSSSTTDVWDACDQADEDPDIDTNVLLIYGFDDTDGDESTDRTRVKTLHDTGNGDTGVWNREHIFAKSLANPSLVAESGEITPGSDVHNLRAADRTRNSSRSNRKFADGSGNSDIVSSNGGWYPGDEWKGDVARTIMYMYLRYHGDGSQSSQTSCLPINIGFGSVNAMDPNMIDLFLTWNAEDPVSDFEANRNEILSGIQLNRNPFIDNPYLATIIWGGLNAEDKWNMGSSSDTEAPTAPSNLVSTSVTDESINISWTASTDNIAVYDYLIYLDDVYLQTSNTTTAIIANLSPNTAYNITVKARDAASNLSEFSNKLTVTTETGPFLLFSEDFNDCASVQFFAYSEASNKDWICESQFGENSSGSYGINGYQEVVLSKDWLITTNAIDFDINEDELLSFYTDAAYGSSSLVLVYSSDYDGSGDPTNFTWVNVPNLSIPTHSDGSGTEEVYKFNDVDISSITGAVYFAFKYYSNGSPTRWTVDNFEITATEPSDDTDNDGVLNTDDLCPNTPVGETVDVNGCSNGQLDDDNDGVQNSDDLCASTPTGETVNSDGCSDSQLDDDNDGVMNNVDLCADTPTGETVDVNGCSNGQLDDDNDGVINSLDLCADTPTGETVNSDGCSDSQLDDDNDGVMNNVDLCADTPTGETVDANGCWDGQLDDDNDGVMNNVDDCPTSTSGTQVNSAGCFILPSSNFVVETIGETCTGENNGQVVITANENYNYSFSINNVDYSFTNAITVEGLEPGNYEFCIAVVGQNYEQCFNIVIEAAQEISGKASVSANSVSIEIIEGTAPYLVSRNGIVIDKTSLNVIEIENINQGDLIEVKSKIACEGTFSKIIDLFSEYIAFPNPSKGSFEVGVPAVVDKELIQVEVYNSQLLLISSKLYNVNYGRININLENQPTGVYFIKVYGTNTELIRVIKE</sequence>
<dbReference type="Pfam" id="PF18962">
    <property type="entry name" value="Por_Secre_tail"/>
    <property type="match status" value="1"/>
</dbReference>
<evidence type="ECO:0000256" key="5">
    <source>
        <dbReference type="SAM" id="MobiDB-lite"/>
    </source>
</evidence>
<feature type="compositionally biased region" description="Basic and acidic residues" evidence="5">
    <location>
        <begin position="142"/>
        <end position="151"/>
    </location>
</feature>
<dbReference type="SMART" id="SM00060">
    <property type="entry name" value="FN3"/>
    <property type="match status" value="1"/>
</dbReference>
<gene>
    <name evidence="8" type="ORF">SAMN05444411_11325</name>
</gene>
<keyword evidence="3 6" id="KW-0732">Signal</keyword>
<comment type="similarity">
    <text evidence="1">Belongs to the EndA/NucM nuclease family.</text>
</comment>
<dbReference type="Gene3D" id="2.60.40.10">
    <property type="entry name" value="Immunoglobulins"/>
    <property type="match status" value="1"/>
</dbReference>
<dbReference type="SUPFAM" id="SSF54060">
    <property type="entry name" value="His-Me finger endonucleases"/>
    <property type="match status" value="1"/>
</dbReference>
<keyword evidence="2" id="KW-0540">Nuclease</keyword>
<accession>A0A1H3G296</accession>
<feature type="region of interest" description="Disordered" evidence="5">
    <location>
        <begin position="134"/>
        <end position="166"/>
    </location>
</feature>
<feature type="region of interest" description="Disordered" evidence="5">
    <location>
        <begin position="572"/>
        <end position="615"/>
    </location>
</feature>
<dbReference type="Proteomes" id="UP000199595">
    <property type="component" value="Unassembled WGS sequence"/>
</dbReference>
<evidence type="ECO:0000313" key="9">
    <source>
        <dbReference type="Proteomes" id="UP000199595"/>
    </source>
</evidence>
<evidence type="ECO:0000256" key="4">
    <source>
        <dbReference type="ARBA" id="ARBA00022801"/>
    </source>
</evidence>
<feature type="signal peptide" evidence="6">
    <location>
        <begin position="1"/>
        <end position="19"/>
    </location>
</feature>